<dbReference type="InterPro" id="IPR013154">
    <property type="entry name" value="ADH-like_N"/>
</dbReference>
<sequence>MGIEQQSKGGPSPVPGVDPGGAATMRAAVQHRYGPPSVLEVSEVGVPLPGRGDVFVHVGAASIHPGDYFAMTGKPYLVRLAFGLRRPRHGTPGMDLAGVVEAVGKEVTTLRPGDKVFGWSAAGALAEYACVPAKNLVPMPANLSVVEAAAVPTSAMTALQALRDIAHVQPGHTVLVTGASGGVGSFAVQIAKALGAEVTGVCSTRNVELVRSLGVDHVVDYTSTDFTSTDSTRTGKRYDVIFDNVEAHPLAAVREALTPTGTLIPNSGRGGRWLGPIARIVKARVLSGFTRQHLRPFTSLGKRQDLLTLADLLAAGQVTPVIDRTYPLDEAADALRYVGAGHTQGKVVITV</sequence>
<dbReference type="InterPro" id="IPR020843">
    <property type="entry name" value="ER"/>
</dbReference>
<dbReference type="SMART" id="SM00829">
    <property type="entry name" value="PKS_ER"/>
    <property type="match status" value="1"/>
</dbReference>
<dbReference type="Proteomes" id="UP001500974">
    <property type="component" value="Unassembled WGS sequence"/>
</dbReference>
<comment type="caution">
    <text evidence="3">The sequence shown here is derived from an EMBL/GenBank/DDBJ whole genome shotgun (WGS) entry which is preliminary data.</text>
</comment>
<proteinExistence type="predicted"/>
<evidence type="ECO:0000313" key="3">
    <source>
        <dbReference type="EMBL" id="GAA2177782.1"/>
    </source>
</evidence>
<keyword evidence="4" id="KW-1185">Reference proteome</keyword>
<dbReference type="EMBL" id="BAAAON010000010">
    <property type="protein sequence ID" value="GAA2177782.1"/>
    <property type="molecule type" value="Genomic_DNA"/>
</dbReference>
<dbReference type="Pfam" id="PF13602">
    <property type="entry name" value="ADH_zinc_N_2"/>
    <property type="match status" value="1"/>
</dbReference>
<dbReference type="SUPFAM" id="SSF50129">
    <property type="entry name" value="GroES-like"/>
    <property type="match status" value="1"/>
</dbReference>
<feature type="compositionally biased region" description="Low complexity" evidence="1">
    <location>
        <begin position="9"/>
        <end position="21"/>
    </location>
</feature>
<dbReference type="SUPFAM" id="SSF51735">
    <property type="entry name" value="NAD(P)-binding Rossmann-fold domains"/>
    <property type="match status" value="1"/>
</dbReference>
<dbReference type="InterPro" id="IPR002364">
    <property type="entry name" value="Quin_OxRdtase/zeta-crystal_CS"/>
</dbReference>
<organism evidence="3 4">
    <name type="scientific">Arthrobacter parietis</name>
    <dbReference type="NCBI Taxonomy" id="271434"/>
    <lineage>
        <taxon>Bacteria</taxon>
        <taxon>Bacillati</taxon>
        <taxon>Actinomycetota</taxon>
        <taxon>Actinomycetes</taxon>
        <taxon>Micrococcales</taxon>
        <taxon>Micrococcaceae</taxon>
        <taxon>Arthrobacter</taxon>
    </lineage>
</organism>
<accession>A0ABN3B0N6</accession>
<name>A0ABN3B0N6_9MICC</name>
<dbReference type="InterPro" id="IPR011032">
    <property type="entry name" value="GroES-like_sf"/>
</dbReference>
<dbReference type="PANTHER" id="PTHR44013">
    <property type="entry name" value="ZINC-TYPE ALCOHOL DEHYDROGENASE-LIKE PROTEIN C16A3.02C"/>
    <property type="match status" value="1"/>
</dbReference>
<dbReference type="RefSeq" id="WP_346028799.1">
    <property type="nucleotide sequence ID" value="NZ_BAAAON010000010.1"/>
</dbReference>
<dbReference type="InterPro" id="IPR052733">
    <property type="entry name" value="Chloroplast_QOR"/>
</dbReference>
<evidence type="ECO:0000313" key="4">
    <source>
        <dbReference type="Proteomes" id="UP001500974"/>
    </source>
</evidence>
<feature type="region of interest" description="Disordered" evidence="1">
    <location>
        <begin position="1"/>
        <end position="22"/>
    </location>
</feature>
<protein>
    <submittedName>
        <fullName evidence="3">NAD(P)-dependent alcohol dehydrogenase</fullName>
    </submittedName>
</protein>
<dbReference type="PROSITE" id="PS01162">
    <property type="entry name" value="QOR_ZETA_CRYSTAL"/>
    <property type="match status" value="1"/>
</dbReference>
<dbReference type="InterPro" id="IPR036291">
    <property type="entry name" value="NAD(P)-bd_dom_sf"/>
</dbReference>
<dbReference type="Gene3D" id="3.40.50.720">
    <property type="entry name" value="NAD(P)-binding Rossmann-like Domain"/>
    <property type="match status" value="1"/>
</dbReference>
<evidence type="ECO:0000256" key="1">
    <source>
        <dbReference type="SAM" id="MobiDB-lite"/>
    </source>
</evidence>
<dbReference type="CDD" id="cd08267">
    <property type="entry name" value="MDR1"/>
    <property type="match status" value="1"/>
</dbReference>
<dbReference type="PANTHER" id="PTHR44013:SF1">
    <property type="entry name" value="ZINC-TYPE ALCOHOL DEHYDROGENASE-LIKE PROTEIN C16A3.02C"/>
    <property type="match status" value="1"/>
</dbReference>
<evidence type="ECO:0000259" key="2">
    <source>
        <dbReference type="SMART" id="SM00829"/>
    </source>
</evidence>
<dbReference type="Gene3D" id="3.90.180.10">
    <property type="entry name" value="Medium-chain alcohol dehydrogenases, catalytic domain"/>
    <property type="match status" value="1"/>
</dbReference>
<gene>
    <name evidence="3" type="ORF">GCM10009784_29640</name>
</gene>
<feature type="domain" description="Enoyl reductase (ER)" evidence="2">
    <location>
        <begin position="34"/>
        <end position="349"/>
    </location>
</feature>
<dbReference type="Pfam" id="PF08240">
    <property type="entry name" value="ADH_N"/>
    <property type="match status" value="1"/>
</dbReference>
<reference evidence="3 4" key="1">
    <citation type="journal article" date="2019" name="Int. J. Syst. Evol. Microbiol.">
        <title>The Global Catalogue of Microorganisms (GCM) 10K type strain sequencing project: providing services to taxonomists for standard genome sequencing and annotation.</title>
        <authorList>
            <consortium name="The Broad Institute Genomics Platform"/>
            <consortium name="The Broad Institute Genome Sequencing Center for Infectious Disease"/>
            <person name="Wu L."/>
            <person name="Ma J."/>
        </authorList>
    </citation>
    <scope>NUCLEOTIDE SEQUENCE [LARGE SCALE GENOMIC DNA]</scope>
    <source>
        <strain evidence="3 4">JCM 14917</strain>
    </source>
</reference>